<dbReference type="EMBL" id="JASCZI010271938">
    <property type="protein sequence ID" value="MED6217971.1"/>
    <property type="molecule type" value="Genomic_DNA"/>
</dbReference>
<keyword evidence="3" id="KW-1185">Reference proteome</keyword>
<accession>A0ABU6Z7J3</accession>
<dbReference type="PANTHER" id="PTHR31071">
    <property type="entry name" value="GB|AAF24581.1"/>
    <property type="match status" value="1"/>
</dbReference>
<dbReference type="InterPro" id="IPR043424">
    <property type="entry name" value="BLT-like"/>
</dbReference>
<protein>
    <submittedName>
        <fullName evidence="2">Uncharacterized protein</fullName>
    </submittedName>
</protein>
<dbReference type="Proteomes" id="UP001341840">
    <property type="component" value="Unassembled WGS sequence"/>
</dbReference>
<organism evidence="2 3">
    <name type="scientific">Stylosanthes scabra</name>
    <dbReference type="NCBI Taxonomy" id="79078"/>
    <lineage>
        <taxon>Eukaryota</taxon>
        <taxon>Viridiplantae</taxon>
        <taxon>Streptophyta</taxon>
        <taxon>Embryophyta</taxon>
        <taxon>Tracheophyta</taxon>
        <taxon>Spermatophyta</taxon>
        <taxon>Magnoliopsida</taxon>
        <taxon>eudicotyledons</taxon>
        <taxon>Gunneridae</taxon>
        <taxon>Pentapetalae</taxon>
        <taxon>rosids</taxon>
        <taxon>fabids</taxon>
        <taxon>Fabales</taxon>
        <taxon>Fabaceae</taxon>
        <taxon>Papilionoideae</taxon>
        <taxon>50 kb inversion clade</taxon>
        <taxon>dalbergioids sensu lato</taxon>
        <taxon>Dalbergieae</taxon>
        <taxon>Pterocarpus clade</taxon>
        <taxon>Stylosanthes</taxon>
    </lineage>
</organism>
<feature type="compositionally biased region" description="Low complexity" evidence="1">
    <location>
        <begin position="30"/>
        <end position="48"/>
    </location>
</feature>
<feature type="region of interest" description="Disordered" evidence="1">
    <location>
        <begin position="1"/>
        <end position="84"/>
    </location>
</feature>
<sequence>MCVSVMERQRRTKEEEEEKGEKKKKKVKKVSSVSMVEKLRQSSISSSSVLLNAGGGTSCTTPPPSWRFEEDLPSPSQSPSNNPNAIAFHHQLQDSSSISSRKLCASLWKIQSYYQQQQTQVPTPAAIRIRRHRRRRRRIRQLAEPLDTPFDQKSSTSSLKRHVAATFVQQHRSVESDCCDEMEEAPYNPSLTPSNSTDFKGMIGESSYNVATSKELVKILKRIWSLEEQHASNVSVVKALKTELYHSQALMMELFQEKKMNRQEIEDLMKRITVEKLVRKDELLERITAAVKPVKEELDNERRLRKHSESLHRTLAREICEVKSSFAGCLRNLEREQKARILLENLCDEFAKGIRDYEQEVHSLRWSSEKGSEKEKGLDRLILHISEAWLDERMQMQMQMQMKVSESGNDLMERNSIVDKLGFDIETFLHTKRSMEFKKYGYSSPKELREIYPCQQQSLDSLPLKQDSIDTEFLKPKSADSKEVVGNVLSKMQDSKKTELVMNDGAIEVAQESDNRPSWPLRMNSSNAAGNSSLSSENDAKIYPESVCKEDSCAALNADSNLVELLKSKLIVSDISVESESPIKFPKGVKENTLIAKLLEARLEKQKSRSRYSRSNSC</sequence>
<evidence type="ECO:0000313" key="3">
    <source>
        <dbReference type="Proteomes" id="UP001341840"/>
    </source>
</evidence>
<evidence type="ECO:0000313" key="2">
    <source>
        <dbReference type="EMBL" id="MED6217971.1"/>
    </source>
</evidence>
<proteinExistence type="predicted"/>
<gene>
    <name evidence="2" type="ORF">PIB30_022729</name>
</gene>
<comment type="caution">
    <text evidence="2">The sequence shown here is derived from an EMBL/GenBank/DDBJ whole genome shotgun (WGS) entry which is preliminary data.</text>
</comment>
<evidence type="ECO:0000256" key="1">
    <source>
        <dbReference type="SAM" id="MobiDB-lite"/>
    </source>
</evidence>
<feature type="compositionally biased region" description="Low complexity" evidence="1">
    <location>
        <begin position="73"/>
        <end position="84"/>
    </location>
</feature>
<reference evidence="2 3" key="1">
    <citation type="journal article" date="2023" name="Plants (Basel)">
        <title>Bridging the Gap: Combining Genomics and Transcriptomics Approaches to Understand Stylosanthes scabra, an Orphan Legume from the Brazilian Caatinga.</title>
        <authorList>
            <person name="Ferreira-Neto J.R.C."/>
            <person name="da Silva M.D."/>
            <person name="Binneck E."/>
            <person name="de Melo N.F."/>
            <person name="da Silva R.H."/>
            <person name="de Melo A.L.T.M."/>
            <person name="Pandolfi V."/>
            <person name="Bustamante F.O."/>
            <person name="Brasileiro-Vidal A.C."/>
            <person name="Benko-Iseppon A.M."/>
        </authorList>
    </citation>
    <scope>NUCLEOTIDE SEQUENCE [LARGE SCALE GENOMIC DNA]</scope>
    <source>
        <tissue evidence="2">Leaves</tissue>
    </source>
</reference>
<dbReference type="PANTHER" id="PTHR31071:SF9">
    <property type="entry name" value="INTRACELLULAR PROTEIN TRANSPORT PROTEIN USO1-RELATED"/>
    <property type="match status" value="1"/>
</dbReference>
<name>A0ABU6Z7J3_9FABA</name>